<sequence length="110" mass="12554">MSLYFRVKNRRTTIFVTSNPQDEIYSIHKVLSSIISKDPKHIRLYNGDNLLDAGQTVESAGLTDEMVLGMTTFDEETDKWEELQIDKPEPADYEVSSYDEDNYGKGKAKA</sequence>
<evidence type="ECO:0000256" key="1">
    <source>
        <dbReference type="SAM" id="MobiDB-lite"/>
    </source>
</evidence>
<evidence type="ECO:0000313" key="3">
    <source>
        <dbReference type="Proteomes" id="UP000789572"/>
    </source>
</evidence>
<dbReference type="OrthoDB" id="428577at2759"/>
<dbReference type="Proteomes" id="UP000789572">
    <property type="component" value="Unassembled WGS sequence"/>
</dbReference>
<dbReference type="AlphaFoldDB" id="A0A9N9D2N4"/>
<accession>A0A9N9D2N4</accession>
<name>A0A9N9D2N4_9GLOM</name>
<dbReference type="Gene3D" id="3.10.20.90">
    <property type="entry name" value="Phosphatidylinositol 3-kinase Catalytic Subunit, Chain A, domain 1"/>
    <property type="match status" value="1"/>
</dbReference>
<feature type="region of interest" description="Disordered" evidence="1">
    <location>
        <begin position="81"/>
        <end position="110"/>
    </location>
</feature>
<comment type="caution">
    <text evidence="2">The sequence shown here is derived from an EMBL/GenBank/DDBJ whole genome shotgun (WGS) entry which is preliminary data.</text>
</comment>
<organism evidence="2 3">
    <name type="scientific">Paraglomus occultum</name>
    <dbReference type="NCBI Taxonomy" id="144539"/>
    <lineage>
        <taxon>Eukaryota</taxon>
        <taxon>Fungi</taxon>
        <taxon>Fungi incertae sedis</taxon>
        <taxon>Mucoromycota</taxon>
        <taxon>Glomeromycotina</taxon>
        <taxon>Glomeromycetes</taxon>
        <taxon>Paraglomerales</taxon>
        <taxon>Paraglomeraceae</taxon>
        <taxon>Paraglomus</taxon>
    </lineage>
</organism>
<evidence type="ECO:0000313" key="2">
    <source>
        <dbReference type="EMBL" id="CAG8623914.1"/>
    </source>
</evidence>
<dbReference type="SUPFAM" id="SSF54236">
    <property type="entry name" value="Ubiquitin-like"/>
    <property type="match status" value="1"/>
</dbReference>
<keyword evidence="3" id="KW-1185">Reference proteome</keyword>
<protein>
    <submittedName>
        <fullName evidence="2">6542_t:CDS:1</fullName>
    </submittedName>
</protein>
<feature type="compositionally biased region" description="Basic and acidic residues" evidence="1">
    <location>
        <begin position="81"/>
        <end position="90"/>
    </location>
</feature>
<dbReference type="InterPro" id="IPR029071">
    <property type="entry name" value="Ubiquitin-like_domsf"/>
</dbReference>
<proteinExistence type="predicted"/>
<reference evidence="2" key="1">
    <citation type="submission" date="2021-06" db="EMBL/GenBank/DDBJ databases">
        <authorList>
            <person name="Kallberg Y."/>
            <person name="Tangrot J."/>
            <person name="Rosling A."/>
        </authorList>
    </citation>
    <scope>NUCLEOTIDE SEQUENCE</scope>
    <source>
        <strain evidence="2">IA702</strain>
    </source>
</reference>
<gene>
    <name evidence="2" type="ORF">POCULU_LOCUS8558</name>
</gene>
<dbReference type="EMBL" id="CAJVPJ010002542">
    <property type="protein sequence ID" value="CAG8623914.1"/>
    <property type="molecule type" value="Genomic_DNA"/>
</dbReference>